<dbReference type="SUPFAM" id="SSF53335">
    <property type="entry name" value="S-adenosyl-L-methionine-dependent methyltransferases"/>
    <property type="match status" value="1"/>
</dbReference>
<evidence type="ECO:0000313" key="7">
    <source>
        <dbReference type="Proteomes" id="UP000632289"/>
    </source>
</evidence>
<evidence type="ECO:0000256" key="2">
    <source>
        <dbReference type="ARBA" id="ARBA00022679"/>
    </source>
</evidence>
<dbReference type="InterPro" id="IPR041698">
    <property type="entry name" value="Methyltransf_25"/>
</dbReference>
<sequence>MSAEPTTSADSAAPGTPEDARAFWEERYRDSDRVWSGNPNPLLVREVAGLEPGRALDLGCGEGADAVWLAAHGWRVTGVDISTTALDRAAAHAEAEGVGESVTWERHELGRTFPEGSWDLVSAQFLQSPVELDRERVLRWAASVVAPGGTLLVAMHASWPSWQSEHDHPFAADFPSLQDVLGELALPATWRVETLEEVKRDHPSPDGVPGTRGDNVWRFTRTA</sequence>
<keyword evidence="2" id="KW-0808">Transferase</keyword>
<evidence type="ECO:0000256" key="3">
    <source>
        <dbReference type="ARBA" id="ARBA00022691"/>
    </source>
</evidence>
<comment type="caution">
    <text evidence="6">The sequence shown here is derived from an EMBL/GenBank/DDBJ whole genome shotgun (WGS) entry which is preliminary data.</text>
</comment>
<keyword evidence="7" id="KW-1185">Reference proteome</keyword>
<dbReference type="AlphaFoldDB" id="A0A927EY34"/>
<dbReference type="EMBL" id="JACXYU010000003">
    <property type="protein sequence ID" value="MBD3931781.1"/>
    <property type="molecule type" value="Genomic_DNA"/>
</dbReference>
<dbReference type="GO" id="GO:0008168">
    <property type="term" value="F:methyltransferase activity"/>
    <property type="evidence" value="ECO:0007669"/>
    <property type="project" value="UniProtKB-KW"/>
</dbReference>
<dbReference type="PANTHER" id="PTHR43464">
    <property type="entry name" value="METHYLTRANSFERASE"/>
    <property type="match status" value="1"/>
</dbReference>
<dbReference type="CDD" id="cd02440">
    <property type="entry name" value="AdoMet_MTases"/>
    <property type="match status" value="1"/>
</dbReference>
<dbReference type="RefSeq" id="WP_191209062.1">
    <property type="nucleotide sequence ID" value="NZ_BAABKL010000018.1"/>
</dbReference>
<keyword evidence="3" id="KW-0949">S-adenosyl-L-methionine</keyword>
<feature type="domain" description="Methyltransferase" evidence="5">
    <location>
        <begin position="56"/>
        <end position="149"/>
    </location>
</feature>
<name>A0A927EY34_9ACTN</name>
<dbReference type="PANTHER" id="PTHR43464:SF19">
    <property type="entry name" value="UBIQUINONE BIOSYNTHESIS O-METHYLTRANSFERASE, MITOCHONDRIAL"/>
    <property type="match status" value="1"/>
</dbReference>
<feature type="compositionally biased region" description="Polar residues" evidence="4">
    <location>
        <begin position="1"/>
        <end position="10"/>
    </location>
</feature>
<dbReference type="Proteomes" id="UP000632289">
    <property type="component" value="Unassembled WGS sequence"/>
</dbReference>
<organism evidence="6 7">
    <name type="scientific">Streptomyces chumphonensis</name>
    <dbReference type="NCBI Taxonomy" id="1214925"/>
    <lineage>
        <taxon>Bacteria</taxon>
        <taxon>Bacillati</taxon>
        <taxon>Actinomycetota</taxon>
        <taxon>Actinomycetes</taxon>
        <taxon>Kitasatosporales</taxon>
        <taxon>Streptomycetaceae</taxon>
        <taxon>Streptomyces</taxon>
    </lineage>
</organism>
<evidence type="ECO:0000256" key="1">
    <source>
        <dbReference type="ARBA" id="ARBA00022603"/>
    </source>
</evidence>
<evidence type="ECO:0000259" key="5">
    <source>
        <dbReference type="Pfam" id="PF13649"/>
    </source>
</evidence>
<dbReference type="GO" id="GO:0032259">
    <property type="term" value="P:methylation"/>
    <property type="evidence" value="ECO:0007669"/>
    <property type="project" value="UniProtKB-KW"/>
</dbReference>
<evidence type="ECO:0000256" key="4">
    <source>
        <dbReference type="SAM" id="MobiDB-lite"/>
    </source>
</evidence>
<dbReference type="Gene3D" id="3.40.50.150">
    <property type="entry name" value="Vaccinia Virus protein VP39"/>
    <property type="match status" value="1"/>
</dbReference>
<evidence type="ECO:0000313" key="6">
    <source>
        <dbReference type="EMBL" id="MBD3931781.1"/>
    </source>
</evidence>
<protein>
    <submittedName>
        <fullName evidence="6">Class I SAM-dependent methyltransferase</fullName>
    </submittedName>
</protein>
<feature type="region of interest" description="Disordered" evidence="4">
    <location>
        <begin position="1"/>
        <end position="20"/>
    </location>
</feature>
<gene>
    <name evidence="6" type="ORF">IF129_09430</name>
</gene>
<dbReference type="InterPro" id="IPR029063">
    <property type="entry name" value="SAM-dependent_MTases_sf"/>
</dbReference>
<accession>A0A927EY34</accession>
<dbReference type="Pfam" id="PF13649">
    <property type="entry name" value="Methyltransf_25"/>
    <property type="match status" value="1"/>
</dbReference>
<keyword evidence="1 6" id="KW-0489">Methyltransferase</keyword>
<reference evidence="6" key="1">
    <citation type="submission" date="2020-09" db="EMBL/GenBank/DDBJ databases">
        <title>Secondary metabolite and genome analysis of marine Streptomyces chumphonensis KK1-2T.</title>
        <authorList>
            <person name="Phongsopitanun W."/>
            <person name="Kanchanasin P."/>
            <person name="Pittayakhajonwut P."/>
            <person name="Suwanborirux K."/>
            <person name="Tanasupawat S."/>
        </authorList>
    </citation>
    <scope>NUCLEOTIDE SEQUENCE</scope>
    <source>
        <strain evidence="6">KK1-2</strain>
    </source>
</reference>
<proteinExistence type="predicted"/>